<gene>
    <name evidence="2" type="ORF">SAMN05421867_10647</name>
</gene>
<reference evidence="2 3" key="1">
    <citation type="submission" date="2016-10" db="EMBL/GenBank/DDBJ databases">
        <authorList>
            <person name="de Groot N.N."/>
        </authorList>
    </citation>
    <scope>NUCLEOTIDE SEQUENCE [LARGE SCALE GENOMIC DNA]</scope>
    <source>
        <strain evidence="2 3">CGMCC 4.6945</strain>
    </source>
</reference>
<protein>
    <submittedName>
        <fullName evidence="2">Uncharacterized protein</fullName>
    </submittedName>
</protein>
<name>A0A1I0XZ74_9CELL</name>
<dbReference type="Proteomes" id="UP000199012">
    <property type="component" value="Unassembled WGS sequence"/>
</dbReference>
<keyword evidence="1" id="KW-1133">Transmembrane helix</keyword>
<keyword evidence="1" id="KW-0472">Membrane</keyword>
<accession>A0A1I0XZ74</accession>
<dbReference type="RefSeq" id="WP_090032214.1">
    <property type="nucleotide sequence ID" value="NZ_BONM01000006.1"/>
</dbReference>
<dbReference type="STRING" id="988821.SAMN05421867_10647"/>
<sequence length="449" mass="44785">MSAAAAELALAAGALLDAASRVRGSVVAGQSLAAAALASRAGGTAIDLDRVADRAAAASRALGTYAADLEEAQARARTALEHARAAERVRDRAAAAADDVVAQQVREVDPVRVAALAADGAAAAGAMAAAEDDLAAARASVAAVEAARDASALAAARVLDANGPLPWSALGGLAASVGAVLGAVVHAVGTGVGTGVATAAGTAWDGVVAAGRWLLERLDTIAPVLSIGAFLLGWVPVLGQVLIVLATVAAVVALVRDLCRKLQGDDETTWWTVAGDLLGVVSGGLSRAIGVGVLAAAGGGVRFGTVVGREARASMTSLVLFRALRADLGDGVSRVRDAAAQVRRMPVGDALGTVGASVLGAARAPHQRLLRLFANADEWQALRGLASTVAGRPVLGAVPLDDVPRETAAAGTLAWTGMRAYDATSLVGEVGELRRELIGPGRRVARSAS</sequence>
<proteinExistence type="predicted"/>
<evidence type="ECO:0000313" key="3">
    <source>
        <dbReference type="Proteomes" id="UP000199012"/>
    </source>
</evidence>
<keyword evidence="1" id="KW-0812">Transmembrane</keyword>
<dbReference type="AlphaFoldDB" id="A0A1I0XZ74"/>
<evidence type="ECO:0000313" key="2">
    <source>
        <dbReference type="EMBL" id="SFB05706.1"/>
    </source>
</evidence>
<organism evidence="2 3">
    <name type="scientific">Cellulomonas marina</name>
    <dbReference type="NCBI Taxonomy" id="988821"/>
    <lineage>
        <taxon>Bacteria</taxon>
        <taxon>Bacillati</taxon>
        <taxon>Actinomycetota</taxon>
        <taxon>Actinomycetes</taxon>
        <taxon>Micrococcales</taxon>
        <taxon>Cellulomonadaceae</taxon>
        <taxon>Cellulomonas</taxon>
    </lineage>
</organism>
<evidence type="ECO:0000256" key="1">
    <source>
        <dbReference type="SAM" id="Phobius"/>
    </source>
</evidence>
<keyword evidence="3" id="KW-1185">Reference proteome</keyword>
<feature type="transmembrane region" description="Helical" evidence="1">
    <location>
        <begin position="231"/>
        <end position="255"/>
    </location>
</feature>
<dbReference type="EMBL" id="FOKA01000006">
    <property type="protein sequence ID" value="SFB05706.1"/>
    <property type="molecule type" value="Genomic_DNA"/>
</dbReference>